<name>A0A1Y1L0R5_PHOPY</name>
<proteinExistence type="predicted"/>
<dbReference type="EMBL" id="VVIM01000007">
    <property type="protein sequence ID" value="KAB0796575.1"/>
    <property type="molecule type" value="Genomic_DNA"/>
</dbReference>
<evidence type="ECO:0000313" key="2">
    <source>
        <dbReference type="EMBL" id="JAV67262.1"/>
    </source>
</evidence>
<evidence type="ECO:0000313" key="4">
    <source>
        <dbReference type="Proteomes" id="UP000327044"/>
    </source>
</evidence>
<evidence type="ECO:0000256" key="1">
    <source>
        <dbReference type="SAM" id="Coils"/>
    </source>
</evidence>
<sequence>MSLKSTVIFENSESIASVDKLNNEVEKLNECIQLERRKYQEYSIIRDVAMSCTTEESGLPSELQSKILDILSAVEVEDCLELASNDTLLGLAPLNIQLRYEEKEQIRNTVQQGIMNKSRKLFQELDELGIDYSNENSDTHSVLGISVDDKILVDYKKELNDKQSLYASQLQELISVLKEIIELKLKTLPESTNKKIHACEVQLQLFQLQSQVMDAKTRVDIFTETSQSMEAYRQLLKDIYKQQEDCKREIQQLRELKERYEQVSCKQYNELLQSYIKYKTIIESKKNFLNRLSEK</sequence>
<reference evidence="3 4" key="2">
    <citation type="journal article" date="2018" name="Elife">
        <title>Firefly genomes illuminate parallel origins of bioluminescence in beetles.</title>
        <authorList>
            <person name="Fallon T.R."/>
            <person name="Lower S.E."/>
            <person name="Chang C.H."/>
            <person name="Bessho-Uehara M."/>
            <person name="Martin G.J."/>
            <person name="Bewick A.J."/>
            <person name="Behringer M."/>
            <person name="Debat H.J."/>
            <person name="Wong I."/>
            <person name="Day J.C."/>
            <person name="Suvorov A."/>
            <person name="Silva C.J."/>
            <person name="Stanger-Hall K.F."/>
            <person name="Hall D.W."/>
            <person name="Schmitz R.J."/>
            <person name="Nelson D.R."/>
            <person name="Lewis S.M."/>
            <person name="Shigenobu S."/>
            <person name="Bybee S.M."/>
            <person name="Larracuente A.M."/>
            <person name="Oba Y."/>
            <person name="Weng J.K."/>
        </authorList>
    </citation>
    <scope>NUCLEOTIDE SEQUENCE [LARGE SCALE GENOMIC DNA]</scope>
    <source>
        <strain evidence="3">1611_PpyrPB1</strain>
        <tissue evidence="3">Whole body</tissue>
    </source>
</reference>
<accession>A0A1Y1L0R5</accession>
<dbReference type="Proteomes" id="UP000327044">
    <property type="component" value="Unassembled WGS sequence"/>
</dbReference>
<gene>
    <name evidence="3" type="ORF">PPYR_10636</name>
</gene>
<keyword evidence="4" id="KW-1185">Reference proteome</keyword>
<feature type="coiled-coil region" evidence="1">
    <location>
        <begin position="236"/>
        <end position="266"/>
    </location>
</feature>
<dbReference type="EMBL" id="GEZM01068011">
    <property type="protein sequence ID" value="JAV67262.1"/>
    <property type="molecule type" value="Transcribed_RNA"/>
</dbReference>
<protein>
    <submittedName>
        <fullName evidence="2">Uncharacterized protein</fullName>
    </submittedName>
</protein>
<keyword evidence="1" id="KW-0175">Coiled coil</keyword>
<organism evidence="2">
    <name type="scientific">Photinus pyralis</name>
    <name type="common">Common eastern firefly</name>
    <name type="synonym">Lampyris pyralis</name>
    <dbReference type="NCBI Taxonomy" id="7054"/>
    <lineage>
        <taxon>Eukaryota</taxon>
        <taxon>Metazoa</taxon>
        <taxon>Ecdysozoa</taxon>
        <taxon>Arthropoda</taxon>
        <taxon>Hexapoda</taxon>
        <taxon>Insecta</taxon>
        <taxon>Pterygota</taxon>
        <taxon>Neoptera</taxon>
        <taxon>Endopterygota</taxon>
        <taxon>Coleoptera</taxon>
        <taxon>Polyphaga</taxon>
        <taxon>Elateriformia</taxon>
        <taxon>Elateroidea</taxon>
        <taxon>Lampyridae</taxon>
        <taxon>Lampyrinae</taxon>
        <taxon>Photinus</taxon>
    </lineage>
</organism>
<reference evidence="2" key="1">
    <citation type="journal article" date="2016" name="Sci. Rep.">
        <title>Molecular characterization of firefly nuptial gifts: a multi-omics approach sheds light on postcopulatory sexual selection.</title>
        <authorList>
            <person name="Al-Wathiqui N."/>
            <person name="Fallon T.R."/>
            <person name="South A."/>
            <person name="Weng J.K."/>
            <person name="Lewis S.M."/>
        </authorList>
    </citation>
    <scope>NUCLEOTIDE SEQUENCE</scope>
</reference>
<dbReference type="InParanoid" id="A0A1Y1L0R5"/>
<dbReference type="AlphaFoldDB" id="A0A1Y1L0R5"/>
<evidence type="ECO:0000313" key="3">
    <source>
        <dbReference type="EMBL" id="KAB0796575.1"/>
    </source>
</evidence>
<reference evidence="3" key="3">
    <citation type="submission" date="2019-08" db="EMBL/GenBank/DDBJ databases">
        <authorList>
            <consortium name="Photinus pyralis genome working group"/>
            <person name="Fallon T.R."/>
            <person name="Sander Lower S.E."/>
            <person name="Weng J.-K."/>
        </authorList>
    </citation>
    <scope>NUCLEOTIDE SEQUENCE</scope>
    <source>
        <strain evidence="3">1611_PpyrPB1</strain>
        <tissue evidence="3">Whole body</tissue>
    </source>
</reference>
<dbReference type="OrthoDB" id="7696867at2759"/>